<dbReference type="GO" id="GO:0006629">
    <property type="term" value="P:lipid metabolic process"/>
    <property type="evidence" value="ECO:0007669"/>
    <property type="project" value="UniProtKB-KW"/>
</dbReference>
<comment type="pathway">
    <text evidence="2">Protein modification; protein glycosylation.</text>
</comment>
<evidence type="ECO:0000256" key="6">
    <source>
        <dbReference type="ARBA" id="ARBA00022692"/>
    </source>
</evidence>
<dbReference type="EC" id="2.4.1.-" evidence="13"/>
<comment type="subcellular location">
    <subcellularLocation>
        <location evidence="1 13">Golgi apparatus membrane</location>
        <topology evidence="1 13">Single-pass type II membrane protein</topology>
    </subcellularLocation>
</comment>
<keyword evidence="4 13" id="KW-0328">Glycosyltransferase</keyword>
<evidence type="ECO:0000256" key="3">
    <source>
        <dbReference type="ARBA" id="ARBA00008661"/>
    </source>
</evidence>
<dbReference type="FunFam" id="3.90.550.50:FF:000001">
    <property type="entry name" value="Hexosyltransferase"/>
    <property type="match status" value="1"/>
</dbReference>
<keyword evidence="8" id="KW-1133">Transmembrane helix</keyword>
<keyword evidence="12" id="KW-0325">Glycoprotein</keyword>
<keyword evidence="9 13" id="KW-0333">Golgi apparatus</keyword>
<reference evidence="14" key="2">
    <citation type="submission" date="2025-09" db="UniProtKB">
        <authorList>
            <consortium name="Ensembl"/>
        </authorList>
    </citation>
    <scope>IDENTIFICATION</scope>
</reference>
<evidence type="ECO:0000256" key="7">
    <source>
        <dbReference type="ARBA" id="ARBA00022968"/>
    </source>
</evidence>
<evidence type="ECO:0000313" key="14">
    <source>
        <dbReference type="Ensembl" id="ENSPMAP00000004615.1"/>
    </source>
</evidence>
<dbReference type="GO" id="GO:0006493">
    <property type="term" value="P:protein O-linked glycosylation"/>
    <property type="evidence" value="ECO:0007669"/>
    <property type="project" value="TreeGrafter"/>
</dbReference>
<dbReference type="STRING" id="7757.ENSPMAP00000004615"/>
<dbReference type="Ensembl" id="ENSPMAT00000004634.1">
    <property type="protein sequence ID" value="ENSPMAP00000004615.1"/>
    <property type="gene ID" value="ENSPMAG00000004224.1"/>
</dbReference>
<evidence type="ECO:0000256" key="4">
    <source>
        <dbReference type="ARBA" id="ARBA00022676"/>
    </source>
</evidence>
<keyword evidence="7" id="KW-0735">Signal-anchor</keyword>
<dbReference type="PANTHER" id="PTHR11214">
    <property type="entry name" value="BETA-1,3-N-ACETYLGLUCOSAMINYLTRANSFERASE"/>
    <property type="match status" value="1"/>
</dbReference>
<evidence type="ECO:0000256" key="10">
    <source>
        <dbReference type="ARBA" id="ARBA00023098"/>
    </source>
</evidence>
<dbReference type="OMA" id="TSYHFKY"/>
<dbReference type="GO" id="GO:0008499">
    <property type="term" value="F:N-acetyl-beta-D-glucosaminide beta-(1,3)-galactosyltransferase activity"/>
    <property type="evidence" value="ECO:0007669"/>
    <property type="project" value="TreeGrafter"/>
</dbReference>
<organism evidence="14">
    <name type="scientific">Petromyzon marinus</name>
    <name type="common">Sea lamprey</name>
    <dbReference type="NCBI Taxonomy" id="7757"/>
    <lineage>
        <taxon>Eukaryota</taxon>
        <taxon>Metazoa</taxon>
        <taxon>Chordata</taxon>
        <taxon>Craniata</taxon>
        <taxon>Vertebrata</taxon>
        <taxon>Cyclostomata</taxon>
        <taxon>Hyperoartia</taxon>
        <taxon>Petromyzontiformes</taxon>
        <taxon>Petromyzontidae</taxon>
        <taxon>Petromyzon</taxon>
    </lineage>
</organism>
<reference evidence="14" key="1">
    <citation type="submission" date="2025-08" db="UniProtKB">
        <authorList>
            <consortium name="Ensembl"/>
        </authorList>
    </citation>
    <scope>IDENTIFICATION</scope>
</reference>
<evidence type="ECO:0000256" key="8">
    <source>
        <dbReference type="ARBA" id="ARBA00022989"/>
    </source>
</evidence>
<accession>S4RHD3</accession>
<evidence type="ECO:0000256" key="11">
    <source>
        <dbReference type="ARBA" id="ARBA00023136"/>
    </source>
</evidence>
<dbReference type="InterPro" id="IPR002659">
    <property type="entry name" value="Glyco_trans_31"/>
</dbReference>
<dbReference type="GO" id="GO:0000139">
    <property type="term" value="C:Golgi membrane"/>
    <property type="evidence" value="ECO:0007669"/>
    <property type="project" value="UniProtKB-SubCell"/>
</dbReference>
<evidence type="ECO:0000256" key="9">
    <source>
        <dbReference type="ARBA" id="ARBA00023034"/>
    </source>
</evidence>
<sequence length="261" mass="30245">FRYLLNEPDTCRPRAPFLVVLVASESTEFEAREAIRETWASESVALRGVSFRRLFLLGTASPASDAQRRIEEESRRHGDLIQQNFTDAYDNLTLKTMMGLHWVSVHCPHASYVMKTDSDMFVNLEVLVKAVLEQQRRRVPPRDYFTGYVMRGFLPNRNPASKWYMPEDMYPGATYPTFCSGTGYVMSATLASRLYRASLAIRRLRLEDVYVGVCLESLGVEPVFPPYEFHFNHWRVSYSPCQYSRIVTSHAFSPSELRHYW</sequence>
<evidence type="ECO:0000256" key="1">
    <source>
        <dbReference type="ARBA" id="ARBA00004323"/>
    </source>
</evidence>
<keyword evidence="6" id="KW-0812">Transmembrane</keyword>
<keyword evidence="10" id="KW-0443">Lipid metabolism</keyword>
<dbReference type="GeneTree" id="ENSGT00940000155117"/>
<keyword evidence="11" id="KW-0472">Membrane</keyword>
<dbReference type="AlphaFoldDB" id="S4RHD3"/>
<protein>
    <recommendedName>
        <fullName evidence="13">Hexosyltransferase</fullName>
        <ecNumber evidence="13">2.4.1.-</ecNumber>
    </recommendedName>
</protein>
<evidence type="ECO:0000256" key="12">
    <source>
        <dbReference type="ARBA" id="ARBA00023180"/>
    </source>
</evidence>
<dbReference type="HOGENOM" id="CLU_036849_2_4_1"/>
<keyword evidence="5" id="KW-0808">Transferase</keyword>
<name>S4RHD3_PETMA</name>
<dbReference type="PANTHER" id="PTHR11214:SF314">
    <property type="entry name" value="HEXOSYLTRANSFERASE"/>
    <property type="match status" value="1"/>
</dbReference>
<evidence type="ECO:0000256" key="5">
    <source>
        <dbReference type="ARBA" id="ARBA00022679"/>
    </source>
</evidence>
<evidence type="ECO:0000256" key="13">
    <source>
        <dbReference type="RuleBase" id="RU363063"/>
    </source>
</evidence>
<comment type="similarity">
    <text evidence="3 13">Belongs to the glycosyltransferase 31 family.</text>
</comment>
<dbReference type="Pfam" id="PF01762">
    <property type="entry name" value="Galactosyl_T"/>
    <property type="match status" value="1"/>
</dbReference>
<proteinExistence type="inferred from homology"/>
<dbReference type="Gene3D" id="3.90.550.50">
    <property type="match status" value="1"/>
</dbReference>
<evidence type="ECO:0000256" key="2">
    <source>
        <dbReference type="ARBA" id="ARBA00004922"/>
    </source>
</evidence>